<evidence type="ECO:0000313" key="3">
    <source>
        <dbReference type="EMBL" id="NWC34378.1"/>
    </source>
</evidence>
<accession>A0A7Y7XVD1</accession>
<dbReference type="AlphaFoldDB" id="A0A7Y7XVD1"/>
<dbReference type="InterPro" id="IPR011008">
    <property type="entry name" value="Dimeric_a/b-barrel"/>
</dbReference>
<dbReference type="Gene3D" id="3.30.70.100">
    <property type="match status" value="1"/>
</dbReference>
<gene>
    <name evidence="2" type="ORF">HX845_03780</name>
    <name evidence="3" type="ORF">HX876_18480</name>
</gene>
<dbReference type="RefSeq" id="WP_017127167.1">
    <property type="nucleotide sequence ID" value="NZ_JACAPS010000029.1"/>
</dbReference>
<evidence type="ECO:0000313" key="5">
    <source>
        <dbReference type="Proteomes" id="UP000520592"/>
    </source>
</evidence>
<protein>
    <submittedName>
        <fullName evidence="2">Antibiotic biosynthesis monooxygenase</fullName>
    </submittedName>
</protein>
<evidence type="ECO:0000313" key="2">
    <source>
        <dbReference type="EMBL" id="NWC12756.1"/>
    </source>
</evidence>
<dbReference type="Proteomes" id="UP000517547">
    <property type="component" value="Unassembled WGS sequence"/>
</dbReference>
<name>A0A7Y7XVD1_9PSED</name>
<dbReference type="EMBL" id="JACAQD010000022">
    <property type="protein sequence ID" value="NWC34378.1"/>
    <property type="molecule type" value="Genomic_DNA"/>
</dbReference>
<dbReference type="PROSITE" id="PS51725">
    <property type="entry name" value="ABM"/>
    <property type="match status" value="1"/>
</dbReference>
<keyword evidence="2" id="KW-0560">Oxidoreductase</keyword>
<dbReference type="Proteomes" id="UP000520592">
    <property type="component" value="Unassembled WGS sequence"/>
</dbReference>
<dbReference type="EMBL" id="JACAQE010000001">
    <property type="protein sequence ID" value="NWC12756.1"/>
    <property type="molecule type" value="Genomic_DNA"/>
</dbReference>
<dbReference type="SUPFAM" id="SSF54909">
    <property type="entry name" value="Dimeric alpha+beta barrel"/>
    <property type="match status" value="1"/>
</dbReference>
<evidence type="ECO:0000313" key="4">
    <source>
        <dbReference type="Proteomes" id="UP000517547"/>
    </source>
</evidence>
<evidence type="ECO:0000259" key="1">
    <source>
        <dbReference type="PROSITE" id="PS51725"/>
    </source>
</evidence>
<dbReference type="Pfam" id="PF03992">
    <property type="entry name" value="ABM"/>
    <property type="match status" value="1"/>
</dbReference>
<sequence length="99" mass="10561">MPIVAVNTVHIRLNAGEGCALDILQALASRLAESAGCLGYGLTPCPQDQRTWILAGYWASEAQMNAHFSSAQMISAINRMVESRAYLGFACFCLPVLGG</sequence>
<proteinExistence type="predicted"/>
<feature type="domain" description="ABM" evidence="1">
    <location>
        <begin position="3"/>
        <end position="97"/>
    </location>
</feature>
<dbReference type="GO" id="GO:0004497">
    <property type="term" value="F:monooxygenase activity"/>
    <property type="evidence" value="ECO:0007669"/>
    <property type="project" value="UniProtKB-KW"/>
</dbReference>
<reference evidence="4 5" key="1">
    <citation type="submission" date="2020-04" db="EMBL/GenBank/DDBJ databases">
        <title>Molecular characterization of pseudomonads from Agaricus bisporus reveal novel blotch 2 pathogens in Western Europe.</title>
        <authorList>
            <person name="Taparia T."/>
            <person name="Krijger M."/>
            <person name="Haynes E."/>
            <person name="Elpinstone J.G."/>
            <person name="Noble R."/>
            <person name="Van Der Wolf J."/>
        </authorList>
    </citation>
    <scope>NUCLEOTIDE SEQUENCE [LARGE SCALE GENOMIC DNA]</scope>
    <source>
        <strain evidence="3 5">IPO3737</strain>
        <strain evidence="2 4">IPO3738</strain>
    </source>
</reference>
<dbReference type="InterPro" id="IPR007138">
    <property type="entry name" value="ABM_dom"/>
</dbReference>
<comment type="caution">
    <text evidence="2">The sequence shown here is derived from an EMBL/GenBank/DDBJ whole genome shotgun (WGS) entry which is preliminary data.</text>
</comment>
<organism evidence="2 4">
    <name type="scientific">Pseudomonas gingeri</name>
    <dbReference type="NCBI Taxonomy" id="117681"/>
    <lineage>
        <taxon>Bacteria</taxon>
        <taxon>Pseudomonadati</taxon>
        <taxon>Pseudomonadota</taxon>
        <taxon>Gammaproteobacteria</taxon>
        <taxon>Pseudomonadales</taxon>
        <taxon>Pseudomonadaceae</taxon>
        <taxon>Pseudomonas</taxon>
    </lineage>
</organism>
<keyword evidence="2" id="KW-0503">Monooxygenase</keyword>